<accession>A0A426TSA7</accession>
<comment type="caution">
    <text evidence="1">The sequence shown here is derived from an EMBL/GenBank/DDBJ whole genome shotgun (WGS) entry which is preliminary data.</text>
</comment>
<dbReference type="Gene3D" id="2.130.10.10">
    <property type="entry name" value="YVTN repeat-like/Quinoprotein amine dehydrogenase"/>
    <property type="match status" value="1"/>
</dbReference>
<dbReference type="InterPro" id="IPR015943">
    <property type="entry name" value="WD40/YVTN_repeat-like_dom_sf"/>
</dbReference>
<dbReference type="EMBL" id="RSAS01000826">
    <property type="protein sequence ID" value="RRR66841.1"/>
    <property type="molecule type" value="Genomic_DNA"/>
</dbReference>
<dbReference type="AlphaFoldDB" id="A0A426TSA7"/>
<evidence type="ECO:0000313" key="1">
    <source>
        <dbReference type="EMBL" id="RRR66841.1"/>
    </source>
</evidence>
<dbReference type="SUPFAM" id="SSF110296">
    <property type="entry name" value="Oligoxyloglucan reducing end-specific cellobiohydrolase"/>
    <property type="match status" value="1"/>
</dbReference>
<proteinExistence type="predicted"/>
<dbReference type="Proteomes" id="UP000280307">
    <property type="component" value="Unassembled WGS sequence"/>
</dbReference>
<evidence type="ECO:0000313" key="2">
    <source>
        <dbReference type="Proteomes" id="UP000280307"/>
    </source>
</evidence>
<protein>
    <submittedName>
        <fullName evidence="1">DUF11 domain-containing protein</fullName>
    </submittedName>
</protein>
<gene>
    <name evidence="1" type="ORF">EI684_20025</name>
</gene>
<reference evidence="1 2" key="1">
    <citation type="submission" date="2018-12" db="EMBL/GenBank/DDBJ databases">
        <title>Genome Sequence of Candidatus Viridilinea halotolerans isolated from saline sulfide-rich spring.</title>
        <authorList>
            <person name="Grouzdev D.S."/>
            <person name="Burganskaya E.I."/>
            <person name="Krutkina M.S."/>
            <person name="Sukhacheva M.V."/>
            <person name="Gorlenko V.M."/>
        </authorList>
    </citation>
    <scope>NUCLEOTIDE SEQUENCE [LARGE SCALE GENOMIC DNA]</scope>
    <source>
        <strain evidence="1">Chok-6</strain>
    </source>
</reference>
<name>A0A426TSA7_9CHLR</name>
<sequence>MILNQRRTLFASLGISLACVLALMFFGSWGGPRQAAANNGNGQPTLTVRSTPAVPVLGDTFVVTLTMSNPLTSDLNNITVTQVLTPNLAMTGHITYSGLVGGSCATEGWPCSGKVVSGTSAIITATYLVSETGIVGRPISYTTTITSGDLAAPLVQPEEASAAVVGPAFGLMANLKATDRIALGDRLVLTMAITNSAQMPLSGITLTQQLTPSLTAPMVVSSGIDGCTTLPCSNATIMSNTTALVTATYFVDRTVGQAISYSATLSMTALSVPVTKIGITGQVGRAQIFLPLVRTAPPPVDRYADAWQRVEVAPGKAVKHIYIDQTPNQCAAGPVAQQLLPRTILVGTDDGIYRLIHASQVDGAFSWELLNGTTGADILQIMRVNNEYFAADVRNGKVLRSSDDGANWVVEDLPGNRRTYALATVGGRILAAGLDGLFIRAANGAWSRDPAISGAVFSVAAVGDVAYAVQVGTPKDTLWISSAGAPWQRIGQLPNPANFIQSLHVSAHNPNVLIGTVGNGVYQLSGNLLTPFAPAPALTVYEIWRDTQGRSYASFREDGGLRRINADASIEVLHTGTTMNEERLFTVKGYENAQCGILMAGSTQGGLWLRRLPE</sequence>
<organism evidence="1 2">
    <name type="scientific">Candidatus Viridilinea halotolerans</name>
    <dbReference type="NCBI Taxonomy" id="2491704"/>
    <lineage>
        <taxon>Bacteria</taxon>
        <taxon>Bacillati</taxon>
        <taxon>Chloroflexota</taxon>
        <taxon>Chloroflexia</taxon>
        <taxon>Chloroflexales</taxon>
        <taxon>Chloroflexineae</taxon>
        <taxon>Oscillochloridaceae</taxon>
        <taxon>Candidatus Viridilinea</taxon>
    </lineage>
</organism>
<dbReference type="PROSITE" id="PS51257">
    <property type="entry name" value="PROKAR_LIPOPROTEIN"/>
    <property type="match status" value="1"/>
</dbReference>